<reference evidence="2" key="1">
    <citation type="journal article" date="2019" name="Sci. Rep.">
        <title>Draft genome of Tanacetum cinerariifolium, the natural source of mosquito coil.</title>
        <authorList>
            <person name="Yamashiro T."/>
            <person name="Shiraishi A."/>
            <person name="Satake H."/>
            <person name="Nakayama K."/>
        </authorList>
    </citation>
    <scope>NUCLEOTIDE SEQUENCE</scope>
</reference>
<evidence type="ECO:0000313" key="2">
    <source>
        <dbReference type="EMBL" id="GEU75005.1"/>
    </source>
</evidence>
<accession>A0A6L2MRM4</accession>
<dbReference type="EMBL" id="BKCJ010006994">
    <property type="protein sequence ID" value="GEU75005.1"/>
    <property type="molecule type" value="Genomic_DNA"/>
</dbReference>
<sequence>MAPLTFADTHNMVAYLSKSDASAGFDQIFWASATIKKVNDVVKLRALIDGKRVVVTEDVIRQALHLDNADGVECLPNEEIFTELPRMGYEKPPLKLTMVRNVDSPNKFLMYPRFLQVIINAQVEDPSSHNNQYTSPTLTQKVFANMRSVGKGFSEVETPLFASMLVQPQAEVEEDDVEVPAAPTLPSLTIEPTPPLQDSITTPPQAQPAPPSSPPPQEHQTDTSESSMVKKLEKKMRSKYYCLKMLRKEERIEAIDADKDITLVNAETQVDAELHGRKDDDNDAIKDVSAAESAVFDDEEVTMTMAQTLIKMKAKKARLHNEQMAKRLHDEEIEQATTREKQEKYDLERAKVLQQQYDDKQENIDWNDVDEQMQEKHLDNIRKYQSLKRKLIFIAQARKNMIVYLKNTTRVGGITQAYQSFEDMLKDFDREDLDALWRLVKKKFSTTVPTVDKEKALWVELKRLFEPDANDVICQSTKEQKFGYILQVIKLINLKKLGGLLAEVDAVQRLEEKALRD</sequence>
<feature type="region of interest" description="Disordered" evidence="1">
    <location>
        <begin position="184"/>
        <end position="230"/>
    </location>
</feature>
<feature type="compositionally biased region" description="Pro residues" evidence="1">
    <location>
        <begin position="205"/>
        <end position="217"/>
    </location>
</feature>
<protein>
    <recommendedName>
        <fullName evidence="3">Xylulose kinase-1</fullName>
    </recommendedName>
</protein>
<evidence type="ECO:0008006" key="3">
    <source>
        <dbReference type="Google" id="ProtNLM"/>
    </source>
</evidence>
<dbReference type="AlphaFoldDB" id="A0A6L2MRM4"/>
<comment type="caution">
    <text evidence="2">The sequence shown here is derived from an EMBL/GenBank/DDBJ whole genome shotgun (WGS) entry which is preliminary data.</text>
</comment>
<proteinExistence type="predicted"/>
<organism evidence="2">
    <name type="scientific">Tanacetum cinerariifolium</name>
    <name type="common">Dalmatian daisy</name>
    <name type="synonym">Chrysanthemum cinerariifolium</name>
    <dbReference type="NCBI Taxonomy" id="118510"/>
    <lineage>
        <taxon>Eukaryota</taxon>
        <taxon>Viridiplantae</taxon>
        <taxon>Streptophyta</taxon>
        <taxon>Embryophyta</taxon>
        <taxon>Tracheophyta</taxon>
        <taxon>Spermatophyta</taxon>
        <taxon>Magnoliopsida</taxon>
        <taxon>eudicotyledons</taxon>
        <taxon>Gunneridae</taxon>
        <taxon>Pentapetalae</taxon>
        <taxon>asterids</taxon>
        <taxon>campanulids</taxon>
        <taxon>Asterales</taxon>
        <taxon>Asteraceae</taxon>
        <taxon>Asteroideae</taxon>
        <taxon>Anthemideae</taxon>
        <taxon>Anthemidinae</taxon>
        <taxon>Tanacetum</taxon>
    </lineage>
</organism>
<name>A0A6L2MRM4_TANCI</name>
<gene>
    <name evidence="2" type="ORF">Tci_046983</name>
</gene>
<evidence type="ECO:0000256" key="1">
    <source>
        <dbReference type="SAM" id="MobiDB-lite"/>
    </source>
</evidence>